<dbReference type="PROSITE" id="PS51736">
    <property type="entry name" value="RECOMBINASES_3"/>
    <property type="match status" value="1"/>
</dbReference>
<dbReference type="SUPFAM" id="SSF53041">
    <property type="entry name" value="Resolvase-like"/>
    <property type="match status" value="1"/>
</dbReference>
<dbReference type="SMART" id="SM00857">
    <property type="entry name" value="Resolvase"/>
    <property type="match status" value="1"/>
</dbReference>
<dbReference type="AlphaFoldDB" id="X0WEN1"/>
<reference evidence="5" key="1">
    <citation type="journal article" date="2014" name="Front. Microbiol.">
        <title>High frequency of phylogenetically diverse reductive dehalogenase-homologous genes in deep subseafloor sedimentary metagenomes.</title>
        <authorList>
            <person name="Kawai M."/>
            <person name="Futagami T."/>
            <person name="Toyoda A."/>
            <person name="Takaki Y."/>
            <person name="Nishi S."/>
            <person name="Hori S."/>
            <person name="Arai W."/>
            <person name="Tsubouchi T."/>
            <person name="Morono Y."/>
            <person name="Uchiyama I."/>
            <person name="Ito T."/>
            <person name="Fujiyama A."/>
            <person name="Inagaki F."/>
            <person name="Takami H."/>
        </authorList>
    </citation>
    <scope>NUCLEOTIDE SEQUENCE</scope>
    <source>
        <strain evidence="5">Expedition CK06-06</strain>
    </source>
</reference>
<dbReference type="PANTHER" id="PTHR30461">
    <property type="entry name" value="DNA-INVERTASE FROM LAMBDOID PROPHAGE"/>
    <property type="match status" value="1"/>
</dbReference>
<dbReference type="PANTHER" id="PTHR30461:SF2">
    <property type="entry name" value="SERINE RECOMBINASE PINE-RELATED"/>
    <property type="match status" value="1"/>
</dbReference>
<protein>
    <recommendedName>
        <fullName evidence="4">Resolvase/invertase-type recombinase catalytic domain-containing protein</fullName>
    </recommendedName>
</protein>
<organism evidence="5">
    <name type="scientific">marine sediment metagenome</name>
    <dbReference type="NCBI Taxonomy" id="412755"/>
    <lineage>
        <taxon>unclassified sequences</taxon>
        <taxon>metagenomes</taxon>
        <taxon>ecological metagenomes</taxon>
    </lineage>
</organism>
<evidence type="ECO:0000256" key="3">
    <source>
        <dbReference type="SAM" id="MobiDB-lite"/>
    </source>
</evidence>
<dbReference type="Pfam" id="PF00239">
    <property type="entry name" value="Resolvase"/>
    <property type="match status" value="1"/>
</dbReference>
<dbReference type="CDD" id="cd03768">
    <property type="entry name" value="SR_ResInv"/>
    <property type="match status" value="1"/>
</dbReference>
<sequence length="175" mass="19219">MKALGYARCSTSEQADKGLSIETQRARLTSYAAAVELELVDVISDPGVSGGTPLRSRPGGRVLLKQLRRARGTAVICLKLDRMFRSTTDCLSTVEAWERRRVALHIVDLGGNAIDTSSAAGRFMLVVLAGAAEMERNLTRERTSTAMRHHQANGRRMSAHPPYGWRIDPADCLRL</sequence>
<dbReference type="GO" id="GO:0000150">
    <property type="term" value="F:DNA strand exchange activity"/>
    <property type="evidence" value="ECO:0007669"/>
    <property type="project" value="InterPro"/>
</dbReference>
<name>X0WEN1_9ZZZZ</name>
<evidence type="ECO:0000259" key="4">
    <source>
        <dbReference type="PROSITE" id="PS51736"/>
    </source>
</evidence>
<dbReference type="InterPro" id="IPR006119">
    <property type="entry name" value="Resolv_N"/>
</dbReference>
<proteinExistence type="predicted"/>
<comment type="caution">
    <text evidence="5">The sequence shown here is derived from an EMBL/GenBank/DDBJ whole genome shotgun (WGS) entry which is preliminary data.</text>
</comment>
<keyword evidence="2" id="KW-0233">DNA recombination</keyword>
<dbReference type="EMBL" id="BARS01026042">
    <property type="protein sequence ID" value="GAG11161.1"/>
    <property type="molecule type" value="Genomic_DNA"/>
</dbReference>
<dbReference type="Gene3D" id="3.40.50.1390">
    <property type="entry name" value="Resolvase, N-terminal catalytic domain"/>
    <property type="match status" value="1"/>
</dbReference>
<accession>X0WEN1</accession>
<evidence type="ECO:0000256" key="1">
    <source>
        <dbReference type="ARBA" id="ARBA00023125"/>
    </source>
</evidence>
<dbReference type="InterPro" id="IPR036162">
    <property type="entry name" value="Resolvase-like_N_sf"/>
</dbReference>
<feature type="domain" description="Resolvase/invertase-type recombinase catalytic" evidence="4">
    <location>
        <begin position="2"/>
        <end position="154"/>
    </location>
</feature>
<gene>
    <name evidence="5" type="ORF">S01H1_41091</name>
</gene>
<dbReference type="GO" id="GO:0003677">
    <property type="term" value="F:DNA binding"/>
    <property type="evidence" value="ECO:0007669"/>
    <property type="project" value="UniProtKB-KW"/>
</dbReference>
<evidence type="ECO:0000313" key="5">
    <source>
        <dbReference type="EMBL" id="GAG11161.1"/>
    </source>
</evidence>
<feature type="non-terminal residue" evidence="5">
    <location>
        <position position="175"/>
    </location>
</feature>
<evidence type="ECO:0000256" key="2">
    <source>
        <dbReference type="ARBA" id="ARBA00023172"/>
    </source>
</evidence>
<keyword evidence="1" id="KW-0238">DNA-binding</keyword>
<dbReference type="InterPro" id="IPR050639">
    <property type="entry name" value="SSR_resolvase"/>
</dbReference>
<feature type="region of interest" description="Disordered" evidence="3">
    <location>
        <begin position="142"/>
        <end position="161"/>
    </location>
</feature>